<reference evidence="2 3" key="1">
    <citation type="submission" date="2022-02" db="EMBL/GenBank/DDBJ databases">
        <title>The car tank lid bacteriome: a reservoir of bacteria with potential in bioremediation of fuel.</title>
        <authorList>
            <person name="Vidal-Verdu A."/>
            <person name="Gomez-Martinez D."/>
            <person name="Latorre-Perez A."/>
            <person name="Pereto J."/>
            <person name="Porcar M."/>
        </authorList>
    </citation>
    <scope>NUCLEOTIDE SEQUENCE [LARGE SCALE GENOMIC DNA]</scope>
    <source>
        <strain evidence="2 3">4D.3</strain>
    </source>
</reference>
<feature type="compositionally biased region" description="Low complexity" evidence="1">
    <location>
        <begin position="83"/>
        <end position="95"/>
    </location>
</feature>
<gene>
    <name evidence="2" type="ORF">M1843_11920</name>
</gene>
<name>A0ABT0J4M4_9MICO</name>
<accession>A0ABT0J4M4</accession>
<dbReference type="RefSeq" id="WP_416344293.1">
    <property type="nucleotide sequence ID" value="NZ_JALQCY010000003.1"/>
</dbReference>
<dbReference type="Gene3D" id="1.20.120.20">
    <property type="entry name" value="Apolipoprotein"/>
    <property type="match status" value="1"/>
</dbReference>
<proteinExistence type="predicted"/>
<feature type="compositionally biased region" description="Basic and acidic residues" evidence="1">
    <location>
        <begin position="169"/>
        <end position="187"/>
    </location>
</feature>
<sequence>MSTTDPDEVRADIERTRRELSRDVDTLEEHVRPSAVARRQTARARAGVGRLRDRVMGTSRSAGHQAGHQAADRVQHATDSVRDAAGSVGDAVSGAPRTVRDQTQGNPLAVGLVAFGLGLVAASLVPATRQESEAAGRVKEAAAPLVDDLKEAGGSMADELKGAAQEQAEGLRDSARDAGQDVAEHGRQAAQGVAQDVKGGASGQG</sequence>
<feature type="region of interest" description="Disordered" evidence="1">
    <location>
        <begin position="152"/>
        <end position="205"/>
    </location>
</feature>
<keyword evidence="3" id="KW-1185">Reference proteome</keyword>
<evidence type="ECO:0000256" key="1">
    <source>
        <dbReference type="SAM" id="MobiDB-lite"/>
    </source>
</evidence>
<feature type="region of interest" description="Disordered" evidence="1">
    <location>
        <begin position="1"/>
        <end position="102"/>
    </location>
</feature>
<feature type="compositionally biased region" description="Low complexity" evidence="1">
    <location>
        <begin position="35"/>
        <end position="49"/>
    </location>
</feature>
<dbReference type="Pfam" id="PF12277">
    <property type="entry name" value="DUF3618"/>
    <property type="match status" value="1"/>
</dbReference>
<protein>
    <submittedName>
        <fullName evidence="2">DUF3618 domain-containing protein</fullName>
    </submittedName>
</protein>
<dbReference type="InterPro" id="IPR022062">
    <property type="entry name" value="DUF3618"/>
</dbReference>
<comment type="caution">
    <text evidence="2">The sequence shown here is derived from an EMBL/GenBank/DDBJ whole genome shotgun (WGS) entry which is preliminary data.</text>
</comment>
<feature type="compositionally biased region" description="Basic and acidic residues" evidence="1">
    <location>
        <begin position="7"/>
        <end position="32"/>
    </location>
</feature>
<evidence type="ECO:0000313" key="3">
    <source>
        <dbReference type="Proteomes" id="UP001651050"/>
    </source>
</evidence>
<evidence type="ECO:0000313" key="2">
    <source>
        <dbReference type="EMBL" id="MCK9794453.1"/>
    </source>
</evidence>
<organism evidence="2 3">
    <name type="scientific">Isoptericola peretonis</name>
    <dbReference type="NCBI Taxonomy" id="2918523"/>
    <lineage>
        <taxon>Bacteria</taxon>
        <taxon>Bacillati</taxon>
        <taxon>Actinomycetota</taxon>
        <taxon>Actinomycetes</taxon>
        <taxon>Micrococcales</taxon>
        <taxon>Promicromonosporaceae</taxon>
        <taxon>Isoptericola</taxon>
    </lineage>
</organism>
<feature type="compositionally biased region" description="Basic and acidic residues" evidence="1">
    <location>
        <begin position="70"/>
        <end position="82"/>
    </location>
</feature>
<dbReference type="Proteomes" id="UP001651050">
    <property type="component" value="Unassembled WGS sequence"/>
</dbReference>
<dbReference type="EMBL" id="JALQCY010000003">
    <property type="protein sequence ID" value="MCK9794453.1"/>
    <property type="molecule type" value="Genomic_DNA"/>
</dbReference>